<accession>A0A5A4U5V5</accession>
<name>A0A5A4U5V5_9CAUD</name>
<evidence type="ECO:0000313" key="2">
    <source>
        <dbReference type="Proteomes" id="UP000321352"/>
    </source>
</evidence>
<protein>
    <submittedName>
        <fullName evidence="1">Uncharacterized protein</fullName>
    </submittedName>
</protein>
<dbReference type="EMBL" id="LC494302">
    <property type="protein sequence ID" value="BBM61900.1"/>
    <property type="molecule type" value="Genomic_DNA"/>
</dbReference>
<dbReference type="Proteomes" id="UP000321352">
    <property type="component" value="Segment"/>
</dbReference>
<sequence length="80" mass="9472">MLKNLKILTVNEYHTIVMKTNSAISKKSNPKYILEHTFEERQLALVEAKLLALLGTNYQEEYIRKLIYLLTKHIRKRKNA</sequence>
<organism evidence="1 2">
    <name type="scientific">Escherichia phage SP27</name>
    <dbReference type="NCBI Taxonomy" id="2495557"/>
    <lineage>
        <taxon>Viruses</taxon>
        <taxon>Duplodnaviria</taxon>
        <taxon>Heunggongvirae</taxon>
        <taxon>Uroviricota</taxon>
        <taxon>Caudoviricetes</taxon>
        <taxon>Asteriusvirus</taxon>
        <taxon>Asteriusvirus PBECO4</taxon>
    </lineage>
</organism>
<reference evidence="1 2" key="1">
    <citation type="submission" date="2019-07" db="EMBL/GenBank/DDBJ databases">
        <title>Whole genome analysis of E. coli Jumbo phage.</title>
        <authorList>
            <person name="Azam A.H."/>
            <person name="Oishi K."/>
            <person name="Miyanaga K."/>
            <person name="Tanji Y."/>
        </authorList>
    </citation>
    <scope>NUCLEOTIDE SEQUENCE [LARGE SCALE GENOMIC DNA]</scope>
    <source>
        <strain evidence="1 2">SP27</strain>
    </source>
</reference>
<evidence type="ECO:0000313" key="1">
    <source>
        <dbReference type="EMBL" id="BBM61900.1"/>
    </source>
</evidence>
<gene>
    <name evidence="1" type="ORF">EO157G_3110</name>
</gene>
<proteinExistence type="predicted"/>